<evidence type="ECO:0000259" key="1">
    <source>
        <dbReference type="Pfam" id="PF07596"/>
    </source>
</evidence>
<gene>
    <name evidence="2" type="ORF">EC9_27170</name>
</gene>
<dbReference type="Pfam" id="PF07596">
    <property type="entry name" value="SBP_bac_10"/>
    <property type="match status" value="1"/>
</dbReference>
<sequence length="361" mass="38904">MLRTVRQRRVGFTLVELLVVIAIIGILVGLLLPAVQAAREAARRMQCSNNMKQLGLALHNYHDTYQCFPANAGVTLPRSPSIQNESWASWSGLASILPFIEQGPLYDQIDFRYNFDANIAGVAEHSSVVRRVRIDAFVCPSDPGSSVAYNADMAPTSYCFSHGPAAARDLGAGSEPGVFDKGFFCKFRDITDGTSNTLAMSEAKIGMDQGQWNTGSNNRNESYRVVVGSTLTHALGGKNNVFYNTAAHIAAINTYYDTCLGMYDAGTGWDTQSDEQGRHWGWGGAFRGPFITTLKGPNSGPSCDNDASVTDMSIKEPSSYHPGGVMALRADASVSFVGETTDQATWIAAGSRNFGEVVSLP</sequence>
<dbReference type="InterPro" id="IPR012902">
    <property type="entry name" value="N_methyl_site"/>
</dbReference>
<dbReference type="RefSeq" id="WP_145349133.1">
    <property type="nucleotide sequence ID" value="NZ_CP036261.1"/>
</dbReference>
<evidence type="ECO:0000313" key="2">
    <source>
        <dbReference type="EMBL" id="QDS88526.1"/>
    </source>
</evidence>
<dbReference type="Proteomes" id="UP000319557">
    <property type="component" value="Chromosome"/>
</dbReference>
<dbReference type="SUPFAM" id="SSF54523">
    <property type="entry name" value="Pili subunits"/>
    <property type="match status" value="1"/>
</dbReference>
<dbReference type="PANTHER" id="PTHR30093">
    <property type="entry name" value="GENERAL SECRETION PATHWAY PROTEIN G"/>
    <property type="match status" value="1"/>
</dbReference>
<dbReference type="Gene3D" id="3.30.700.10">
    <property type="entry name" value="Glycoprotein, Type 4 Pilin"/>
    <property type="match status" value="1"/>
</dbReference>
<dbReference type="InterPro" id="IPR045584">
    <property type="entry name" value="Pilin-like"/>
</dbReference>
<dbReference type="InterPro" id="IPR011453">
    <property type="entry name" value="DUF1559"/>
</dbReference>
<dbReference type="Pfam" id="PF07963">
    <property type="entry name" value="N_methyl"/>
    <property type="match status" value="1"/>
</dbReference>
<proteinExistence type="predicted"/>
<dbReference type="EMBL" id="CP036261">
    <property type="protein sequence ID" value="QDS88526.1"/>
    <property type="molecule type" value="Genomic_DNA"/>
</dbReference>
<dbReference type="PANTHER" id="PTHR30093:SF2">
    <property type="entry name" value="TYPE II SECRETION SYSTEM PROTEIN H"/>
    <property type="match status" value="1"/>
</dbReference>
<feature type="domain" description="DUF1559" evidence="1">
    <location>
        <begin position="36"/>
        <end position="343"/>
    </location>
</feature>
<keyword evidence="3" id="KW-1185">Reference proteome</keyword>
<accession>A0A517M0Z6</accession>
<protein>
    <recommendedName>
        <fullName evidence="1">DUF1559 domain-containing protein</fullName>
    </recommendedName>
</protein>
<organism evidence="2 3">
    <name type="scientific">Rosistilla ulvae</name>
    <dbReference type="NCBI Taxonomy" id="1930277"/>
    <lineage>
        <taxon>Bacteria</taxon>
        <taxon>Pseudomonadati</taxon>
        <taxon>Planctomycetota</taxon>
        <taxon>Planctomycetia</taxon>
        <taxon>Pirellulales</taxon>
        <taxon>Pirellulaceae</taxon>
        <taxon>Rosistilla</taxon>
    </lineage>
</organism>
<evidence type="ECO:0000313" key="3">
    <source>
        <dbReference type="Proteomes" id="UP000319557"/>
    </source>
</evidence>
<dbReference type="OrthoDB" id="236724at2"/>
<name>A0A517M0Z6_9BACT</name>
<reference evidence="2 3" key="1">
    <citation type="submission" date="2019-02" db="EMBL/GenBank/DDBJ databases">
        <title>Deep-cultivation of Planctomycetes and their phenomic and genomic characterization uncovers novel biology.</title>
        <authorList>
            <person name="Wiegand S."/>
            <person name="Jogler M."/>
            <person name="Boedeker C."/>
            <person name="Pinto D."/>
            <person name="Vollmers J."/>
            <person name="Rivas-Marin E."/>
            <person name="Kohn T."/>
            <person name="Peeters S.H."/>
            <person name="Heuer A."/>
            <person name="Rast P."/>
            <person name="Oberbeckmann S."/>
            <person name="Bunk B."/>
            <person name="Jeske O."/>
            <person name="Meyerdierks A."/>
            <person name="Storesund J.E."/>
            <person name="Kallscheuer N."/>
            <person name="Luecker S."/>
            <person name="Lage O.M."/>
            <person name="Pohl T."/>
            <person name="Merkel B.J."/>
            <person name="Hornburger P."/>
            <person name="Mueller R.-W."/>
            <person name="Bruemmer F."/>
            <person name="Labrenz M."/>
            <person name="Spormann A.M."/>
            <person name="Op den Camp H."/>
            <person name="Overmann J."/>
            <person name="Amann R."/>
            <person name="Jetten M.S.M."/>
            <person name="Mascher T."/>
            <person name="Medema M.H."/>
            <person name="Devos D.P."/>
            <person name="Kaster A.-K."/>
            <person name="Ovreas L."/>
            <person name="Rohde M."/>
            <person name="Galperin M.Y."/>
            <person name="Jogler C."/>
        </authorList>
    </citation>
    <scope>NUCLEOTIDE SEQUENCE [LARGE SCALE GENOMIC DNA]</scope>
    <source>
        <strain evidence="2 3">EC9</strain>
    </source>
</reference>
<dbReference type="NCBIfam" id="TIGR02532">
    <property type="entry name" value="IV_pilin_GFxxxE"/>
    <property type="match status" value="1"/>
</dbReference>
<dbReference type="KEGG" id="ruv:EC9_27170"/>
<dbReference type="AlphaFoldDB" id="A0A517M0Z6"/>